<dbReference type="AlphaFoldDB" id="A0A1G4XDR9"/>
<dbReference type="STRING" id="1960309.SAMN03159343_0666"/>
<feature type="domain" description="HTH arsR-type" evidence="4">
    <location>
        <begin position="23"/>
        <end position="118"/>
    </location>
</feature>
<dbReference type="Pfam" id="PF01022">
    <property type="entry name" value="HTH_5"/>
    <property type="match status" value="1"/>
</dbReference>
<keyword evidence="6" id="KW-1185">Reference proteome</keyword>
<dbReference type="InterPro" id="IPR001845">
    <property type="entry name" value="HTH_ArsR_DNA-bd_dom"/>
</dbReference>
<dbReference type="PANTHER" id="PTHR33154">
    <property type="entry name" value="TRANSCRIPTIONAL REGULATOR, ARSR FAMILY"/>
    <property type="match status" value="1"/>
</dbReference>
<keyword evidence="2" id="KW-0238">DNA-binding</keyword>
<dbReference type="InterPro" id="IPR036390">
    <property type="entry name" value="WH_DNA-bd_sf"/>
</dbReference>
<dbReference type="PROSITE" id="PS00846">
    <property type="entry name" value="HTH_ARSR_1"/>
    <property type="match status" value="1"/>
</dbReference>
<dbReference type="GO" id="GO:0003700">
    <property type="term" value="F:DNA-binding transcription factor activity"/>
    <property type="evidence" value="ECO:0007669"/>
    <property type="project" value="InterPro"/>
</dbReference>
<dbReference type="GO" id="GO:0003677">
    <property type="term" value="F:DNA binding"/>
    <property type="evidence" value="ECO:0007669"/>
    <property type="project" value="UniProtKB-KW"/>
</dbReference>
<dbReference type="RefSeq" id="WP_092799584.1">
    <property type="nucleotide sequence ID" value="NZ_FMUH01000001.1"/>
</dbReference>
<dbReference type="InterPro" id="IPR018334">
    <property type="entry name" value="ArsR_HTH"/>
</dbReference>
<sequence>MPTALHPTAEAQACCAPLVAAPISAQDAEALARTLKALADPTRLRLLSLVAAHEGGEACVCDLTDPVGLSQPTVSHHLKVLVDAGLLTRDKRGVWAYYAVVPGALDAVAAVLDTQLRR</sequence>
<evidence type="ECO:0000256" key="2">
    <source>
        <dbReference type="ARBA" id="ARBA00023125"/>
    </source>
</evidence>
<dbReference type="SMART" id="SM00418">
    <property type="entry name" value="HTH_ARSR"/>
    <property type="match status" value="1"/>
</dbReference>
<dbReference type="Proteomes" id="UP000198981">
    <property type="component" value="Unassembled WGS sequence"/>
</dbReference>
<protein>
    <submittedName>
        <fullName evidence="5">Transcriptional regulator, ArsR family</fullName>
    </submittedName>
</protein>
<reference evidence="6" key="1">
    <citation type="submission" date="2016-10" db="EMBL/GenBank/DDBJ databases">
        <authorList>
            <person name="Varghese N."/>
            <person name="Submissions S."/>
        </authorList>
    </citation>
    <scope>NUCLEOTIDE SEQUENCE [LARGE SCALE GENOMIC DNA]</scope>
    <source>
        <strain evidence="6">DSM 45722</strain>
    </source>
</reference>
<dbReference type="InterPro" id="IPR051081">
    <property type="entry name" value="HTH_MetalResp_TranReg"/>
</dbReference>
<gene>
    <name evidence="5" type="ORF">SAMN03159343_0666</name>
</gene>
<proteinExistence type="predicted"/>
<dbReference type="OrthoDB" id="9798835at2"/>
<dbReference type="SUPFAM" id="SSF46785">
    <property type="entry name" value="Winged helix' DNA-binding domain"/>
    <property type="match status" value="1"/>
</dbReference>
<dbReference type="NCBIfam" id="NF033788">
    <property type="entry name" value="HTH_metalloreg"/>
    <property type="match status" value="1"/>
</dbReference>
<dbReference type="CDD" id="cd00090">
    <property type="entry name" value="HTH_ARSR"/>
    <property type="match status" value="1"/>
</dbReference>
<dbReference type="PROSITE" id="PS50987">
    <property type="entry name" value="HTH_ARSR_2"/>
    <property type="match status" value="1"/>
</dbReference>
<evidence type="ECO:0000259" key="4">
    <source>
        <dbReference type="PROSITE" id="PS50987"/>
    </source>
</evidence>
<dbReference type="EMBL" id="FMUH01000001">
    <property type="protein sequence ID" value="SCX39423.1"/>
    <property type="molecule type" value="Genomic_DNA"/>
</dbReference>
<evidence type="ECO:0000313" key="5">
    <source>
        <dbReference type="EMBL" id="SCX39423.1"/>
    </source>
</evidence>
<name>A0A1G4XDR9_9ACTN</name>
<dbReference type="Gene3D" id="1.10.10.10">
    <property type="entry name" value="Winged helix-like DNA-binding domain superfamily/Winged helix DNA-binding domain"/>
    <property type="match status" value="1"/>
</dbReference>
<dbReference type="PRINTS" id="PR00778">
    <property type="entry name" value="HTHARSR"/>
</dbReference>
<evidence type="ECO:0000256" key="1">
    <source>
        <dbReference type="ARBA" id="ARBA00023015"/>
    </source>
</evidence>
<dbReference type="InterPro" id="IPR036388">
    <property type="entry name" value="WH-like_DNA-bd_sf"/>
</dbReference>
<dbReference type="PANTHER" id="PTHR33154:SF18">
    <property type="entry name" value="ARSENICAL RESISTANCE OPERON REPRESSOR"/>
    <property type="match status" value="1"/>
</dbReference>
<evidence type="ECO:0000313" key="6">
    <source>
        <dbReference type="Proteomes" id="UP000198981"/>
    </source>
</evidence>
<organism evidence="5 6">
    <name type="scientific">Klenkia marina</name>
    <dbReference type="NCBI Taxonomy" id="1960309"/>
    <lineage>
        <taxon>Bacteria</taxon>
        <taxon>Bacillati</taxon>
        <taxon>Actinomycetota</taxon>
        <taxon>Actinomycetes</taxon>
        <taxon>Geodermatophilales</taxon>
        <taxon>Geodermatophilaceae</taxon>
        <taxon>Klenkia</taxon>
    </lineage>
</organism>
<evidence type="ECO:0000256" key="3">
    <source>
        <dbReference type="ARBA" id="ARBA00023163"/>
    </source>
</evidence>
<keyword evidence="1" id="KW-0805">Transcription regulation</keyword>
<dbReference type="InterPro" id="IPR011991">
    <property type="entry name" value="ArsR-like_HTH"/>
</dbReference>
<accession>A0A1G4XDR9</accession>
<keyword evidence="3" id="KW-0804">Transcription</keyword>